<evidence type="ECO:0000256" key="2">
    <source>
        <dbReference type="SAM" id="Phobius"/>
    </source>
</evidence>
<feature type="transmembrane region" description="Helical" evidence="2">
    <location>
        <begin position="244"/>
        <end position="265"/>
    </location>
</feature>
<keyword evidence="2" id="KW-0472">Membrane</keyword>
<proteinExistence type="predicted"/>
<evidence type="ECO:0000313" key="4">
    <source>
        <dbReference type="Proteomes" id="UP000030763"/>
    </source>
</evidence>
<reference evidence="3" key="2">
    <citation type="submission" date="2013-10" db="EMBL/GenBank/DDBJ databases">
        <authorList>
            <person name="Aslett M."/>
        </authorList>
    </citation>
    <scope>NUCLEOTIDE SEQUENCE [LARGE SCALE GENOMIC DNA]</scope>
    <source>
        <strain evidence="3">Weybridge</strain>
    </source>
</reference>
<sequence>MRKVEVFDELTGNSQLNFRISSAPAQSAAPAPTSDISGITSSCYSATAAPLSREAAEAAPRHRMSAALGASVHRDFSSPSAFSLAQEKEQQRQHMQTAADAALKDQEHLHEAGRLRKRSSGGVGSLSADALAAEVEEEALHGTATDEVGPLEGEKGMQEGLSGSPDAKKDTTAFPLGLSHLQVGAKQIFDQLLTGMLGTGVNLIQGRAMGQAQPATMMAPAALPYGPTPAYYAQPETGLSTVEIVLIIAGSILAVGLIGLLVWVATSKKRHRR</sequence>
<accession>U6M3N9</accession>
<name>U6M3N9_EIMMA</name>
<gene>
    <name evidence="3" type="ORF">EMWEY_00053700</name>
</gene>
<organism evidence="3 4">
    <name type="scientific">Eimeria maxima</name>
    <name type="common">Coccidian parasite</name>
    <dbReference type="NCBI Taxonomy" id="5804"/>
    <lineage>
        <taxon>Eukaryota</taxon>
        <taxon>Sar</taxon>
        <taxon>Alveolata</taxon>
        <taxon>Apicomplexa</taxon>
        <taxon>Conoidasida</taxon>
        <taxon>Coccidia</taxon>
        <taxon>Eucoccidiorida</taxon>
        <taxon>Eimeriorina</taxon>
        <taxon>Eimeriidae</taxon>
        <taxon>Eimeria</taxon>
    </lineage>
</organism>
<dbReference type="GeneID" id="25339356"/>
<keyword evidence="2" id="KW-0812">Transmembrane</keyword>
<evidence type="ECO:0000313" key="3">
    <source>
        <dbReference type="EMBL" id="CDJ58852.1"/>
    </source>
</evidence>
<evidence type="ECO:0000256" key="1">
    <source>
        <dbReference type="SAM" id="MobiDB-lite"/>
    </source>
</evidence>
<protein>
    <recommendedName>
        <fullName evidence="5">Transmembrane protein</fullName>
    </recommendedName>
</protein>
<dbReference type="RefSeq" id="XP_013335500.1">
    <property type="nucleotide sequence ID" value="XM_013480046.1"/>
</dbReference>
<dbReference type="EMBL" id="HG719882">
    <property type="protein sequence ID" value="CDJ58852.1"/>
    <property type="molecule type" value="Genomic_DNA"/>
</dbReference>
<dbReference type="OrthoDB" id="354809at2759"/>
<evidence type="ECO:0008006" key="5">
    <source>
        <dbReference type="Google" id="ProtNLM"/>
    </source>
</evidence>
<reference evidence="3" key="1">
    <citation type="submission" date="2013-10" db="EMBL/GenBank/DDBJ databases">
        <title>Genomic analysis of the causative agents of coccidiosis in chickens.</title>
        <authorList>
            <person name="Reid A.J."/>
            <person name="Blake D."/>
            <person name="Billington K."/>
            <person name="Browne H."/>
            <person name="Dunn M."/>
            <person name="Hung S."/>
            <person name="Kawahara F."/>
            <person name="Miranda-Saavedra D."/>
            <person name="Mourier T."/>
            <person name="Nagra H."/>
            <person name="Otto T.D."/>
            <person name="Rawlings N."/>
            <person name="Sanchez A."/>
            <person name="Sanders M."/>
            <person name="Subramaniam C."/>
            <person name="Tay Y."/>
            <person name="Dear P."/>
            <person name="Doerig C."/>
            <person name="Gruber A."/>
            <person name="Parkinson J."/>
            <person name="Shirley M."/>
            <person name="Wan K.L."/>
            <person name="Berriman M."/>
            <person name="Tomley F."/>
            <person name="Pain A."/>
        </authorList>
    </citation>
    <scope>NUCLEOTIDE SEQUENCE [LARGE SCALE GENOMIC DNA]</scope>
    <source>
        <strain evidence="3">Weybridge</strain>
    </source>
</reference>
<dbReference type="VEuPathDB" id="ToxoDB:EMWEY_00053700"/>
<dbReference type="Proteomes" id="UP000030763">
    <property type="component" value="Unassembled WGS sequence"/>
</dbReference>
<feature type="region of interest" description="Disordered" evidence="1">
    <location>
        <begin position="139"/>
        <end position="169"/>
    </location>
</feature>
<keyword evidence="2" id="KW-1133">Transmembrane helix</keyword>
<dbReference type="AlphaFoldDB" id="U6M3N9"/>
<keyword evidence="4" id="KW-1185">Reference proteome</keyword>